<sequence>MNSLDQWLADNVPNGEGRCHLRRRVHAQAKALGIKRGEVDEESIASIERSSTRLHYDPGLLE</sequence>
<evidence type="ECO:0000313" key="2">
    <source>
        <dbReference type="Proteomes" id="UP000275530"/>
    </source>
</evidence>
<proteinExistence type="predicted"/>
<name>A0A6M7TUU0_9HYPH</name>
<keyword evidence="2" id="KW-1185">Reference proteome</keyword>
<gene>
    <name evidence="1" type="ORF">D3242_28675</name>
</gene>
<evidence type="ECO:0000313" key="1">
    <source>
        <dbReference type="EMBL" id="RJT29612.1"/>
    </source>
</evidence>
<reference evidence="1 2" key="1">
    <citation type="submission" date="2018-09" db="EMBL/GenBank/DDBJ databases">
        <title>Mesorhizobium carmichaelinearum sp. nov. isolated from Carmichaelinea spp. root nodules in New Zealand.</title>
        <authorList>
            <person name="De Meyer S.E."/>
        </authorList>
    </citation>
    <scope>NUCLEOTIDE SEQUENCE [LARGE SCALE GENOMIC DNA]</scope>
    <source>
        <strain evidence="1 2">LMG 28313</strain>
    </source>
</reference>
<dbReference type="Proteomes" id="UP000275530">
    <property type="component" value="Unassembled WGS sequence"/>
</dbReference>
<protein>
    <submittedName>
        <fullName evidence="1">DUF768 domain-containing protein</fullName>
    </submittedName>
</protein>
<dbReference type="AlphaFoldDB" id="A0A6M7TUU0"/>
<organism evidence="1 2">
    <name type="scientific">Mesorhizobium jarvisii</name>
    <dbReference type="NCBI Taxonomy" id="1777867"/>
    <lineage>
        <taxon>Bacteria</taxon>
        <taxon>Pseudomonadati</taxon>
        <taxon>Pseudomonadota</taxon>
        <taxon>Alphaproteobacteria</taxon>
        <taxon>Hyphomicrobiales</taxon>
        <taxon>Phyllobacteriaceae</taxon>
        <taxon>Mesorhizobium</taxon>
    </lineage>
</organism>
<accession>A0A6M7TUU0</accession>
<comment type="caution">
    <text evidence="1">The sequence shown here is derived from an EMBL/GenBank/DDBJ whole genome shotgun (WGS) entry which is preliminary data.</text>
</comment>
<dbReference type="EMBL" id="QZXA01000014">
    <property type="protein sequence ID" value="RJT29612.1"/>
    <property type="molecule type" value="Genomic_DNA"/>
</dbReference>